<organism evidence="3 4">
    <name type="scientific">Oopsacas minuta</name>
    <dbReference type="NCBI Taxonomy" id="111878"/>
    <lineage>
        <taxon>Eukaryota</taxon>
        <taxon>Metazoa</taxon>
        <taxon>Porifera</taxon>
        <taxon>Hexactinellida</taxon>
        <taxon>Hexasterophora</taxon>
        <taxon>Lyssacinosida</taxon>
        <taxon>Leucopsacidae</taxon>
        <taxon>Oopsacas</taxon>
    </lineage>
</organism>
<feature type="coiled-coil region" evidence="1">
    <location>
        <begin position="131"/>
        <end position="158"/>
    </location>
</feature>
<dbReference type="EMBL" id="JAKMXF010000266">
    <property type="protein sequence ID" value="KAI6653656.1"/>
    <property type="molecule type" value="Genomic_DNA"/>
</dbReference>
<feature type="coiled-coil region" evidence="1">
    <location>
        <begin position="263"/>
        <end position="297"/>
    </location>
</feature>
<keyword evidence="4" id="KW-1185">Reference proteome</keyword>
<proteinExistence type="predicted"/>
<accession>A0AAV7JY64</accession>
<feature type="compositionally biased region" description="Low complexity" evidence="2">
    <location>
        <begin position="98"/>
        <end position="115"/>
    </location>
</feature>
<evidence type="ECO:0000256" key="2">
    <source>
        <dbReference type="SAM" id="MobiDB-lite"/>
    </source>
</evidence>
<protein>
    <submittedName>
        <fullName evidence="3">Uncharacterized protein</fullName>
    </submittedName>
</protein>
<dbReference type="Proteomes" id="UP001165289">
    <property type="component" value="Unassembled WGS sequence"/>
</dbReference>
<reference evidence="3 4" key="1">
    <citation type="journal article" date="2023" name="BMC Biol.">
        <title>The compact genome of the sponge Oopsacas minuta (Hexactinellida) is lacking key metazoan core genes.</title>
        <authorList>
            <person name="Santini S."/>
            <person name="Schenkelaars Q."/>
            <person name="Jourda C."/>
            <person name="Duchesne M."/>
            <person name="Belahbib H."/>
            <person name="Rocher C."/>
            <person name="Selva M."/>
            <person name="Riesgo A."/>
            <person name="Vervoort M."/>
            <person name="Leys S.P."/>
            <person name="Kodjabachian L."/>
            <person name="Le Bivic A."/>
            <person name="Borchiellini C."/>
            <person name="Claverie J.M."/>
            <person name="Renard E."/>
        </authorList>
    </citation>
    <scope>NUCLEOTIDE SEQUENCE [LARGE SCALE GENOMIC DNA]</scope>
    <source>
        <strain evidence="3">SPO-2</strain>
    </source>
</reference>
<feature type="compositionally biased region" description="Polar residues" evidence="2">
    <location>
        <begin position="57"/>
        <end position="86"/>
    </location>
</feature>
<comment type="caution">
    <text evidence="3">The sequence shown here is derived from an EMBL/GenBank/DDBJ whole genome shotgun (WGS) entry which is preliminary data.</text>
</comment>
<sequence length="300" mass="34524">MKSLNPPSNYHSFAKKKLKEYKREKKEEGLPQQRVTQSHHVLPEVTHTHKYSDIRSKSTQQLSSISRSLQHMSVEPNRNISPTTTDFTRNMTHAQYSTVLPVSSSPPLRPSPTSTNSQAQQNALTVLAEDKMELQTLLRSEQTKTNQLERELLQLKINKQLSDSQLREALEKKASSDVDTNRLINSERELFDTKNKQEQDIIQLRTQFELSQQEKLEFQARLESANHNLTSSQAECLTLSRQLEDAILVDRSYPVEGKNEKARKAAEDKVLAVNEENNMLRSQLDKMTVNLEKSIQEKDR</sequence>
<feature type="region of interest" description="Disordered" evidence="2">
    <location>
        <begin position="98"/>
        <end position="119"/>
    </location>
</feature>
<evidence type="ECO:0000313" key="4">
    <source>
        <dbReference type="Proteomes" id="UP001165289"/>
    </source>
</evidence>
<dbReference type="AlphaFoldDB" id="A0AAV7JY64"/>
<evidence type="ECO:0000256" key="1">
    <source>
        <dbReference type="SAM" id="Coils"/>
    </source>
</evidence>
<feature type="compositionally biased region" description="Basic and acidic residues" evidence="2">
    <location>
        <begin position="46"/>
        <end position="56"/>
    </location>
</feature>
<feature type="region of interest" description="Disordered" evidence="2">
    <location>
        <begin position="23"/>
        <end position="86"/>
    </location>
</feature>
<evidence type="ECO:0000313" key="3">
    <source>
        <dbReference type="EMBL" id="KAI6653656.1"/>
    </source>
</evidence>
<keyword evidence="1" id="KW-0175">Coiled coil</keyword>
<name>A0AAV7JY64_9METZ</name>
<gene>
    <name evidence="3" type="ORF">LOD99_3551</name>
</gene>